<dbReference type="AlphaFoldDB" id="V4TKD0"/>
<dbReference type="OMA" id="RNINADG"/>
<protein>
    <recommendedName>
        <fullName evidence="3">AB hydrolase-1 domain-containing protein</fullName>
    </recommendedName>
</protein>
<dbReference type="GO" id="GO:0016042">
    <property type="term" value="P:lipid catabolic process"/>
    <property type="evidence" value="ECO:0007669"/>
    <property type="project" value="UniProtKB-KW"/>
</dbReference>
<dbReference type="PANTHER" id="PTHR11005">
    <property type="entry name" value="LYSOSOMAL ACID LIPASE-RELATED"/>
    <property type="match status" value="1"/>
</dbReference>
<gene>
    <name evidence="4" type="ORF">CICLE_v10017979mg</name>
</gene>
<dbReference type="InterPro" id="IPR000073">
    <property type="entry name" value="AB_hydrolase_1"/>
</dbReference>
<organism evidence="4 5">
    <name type="scientific">Citrus clementina</name>
    <name type="common">Clementine</name>
    <name type="synonym">Citrus deliciosa x Citrus sinensis</name>
    <dbReference type="NCBI Taxonomy" id="85681"/>
    <lineage>
        <taxon>Eukaryota</taxon>
        <taxon>Viridiplantae</taxon>
        <taxon>Streptophyta</taxon>
        <taxon>Embryophyta</taxon>
        <taxon>Tracheophyta</taxon>
        <taxon>Spermatophyta</taxon>
        <taxon>Magnoliopsida</taxon>
        <taxon>eudicotyledons</taxon>
        <taxon>Gunneridae</taxon>
        <taxon>Pentapetalae</taxon>
        <taxon>rosids</taxon>
        <taxon>malvids</taxon>
        <taxon>Sapindales</taxon>
        <taxon>Rutaceae</taxon>
        <taxon>Aurantioideae</taxon>
        <taxon>Citrus</taxon>
    </lineage>
</organism>
<keyword evidence="1" id="KW-0442">Lipid degradation</keyword>
<dbReference type="Gramene" id="ESR60908">
    <property type="protein sequence ID" value="ESR60908"/>
    <property type="gene ID" value="CICLE_v10017979mg"/>
</dbReference>
<accession>V4TKD0</accession>
<dbReference type="Pfam" id="PF00561">
    <property type="entry name" value="Abhydrolase_1"/>
    <property type="match status" value="1"/>
</dbReference>
<dbReference type="Gene3D" id="3.40.50.1820">
    <property type="entry name" value="alpha/beta hydrolase"/>
    <property type="match status" value="2"/>
</dbReference>
<feature type="domain" description="AB hydrolase-1" evidence="3">
    <location>
        <begin position="31"/>
        <end position="98"/>
    </location>
</feature>
<proteinExistence type="predicted"/>
<dbReference type="eggNOG" id="KOG2624">
    <property type="taxonomic scope" value="Eukaryota"/>
</dbReference>
<keyword evidence="5" id="KW-1185">Reference proteome</keyword>
<keyword evidence="2" id="KW-0443">Lipid metabolism</keyword>
<dbReference type="KEGG" id="cic:CICLE_v10017979mg"/>
<sequence>MVQSQGYICHEHTDGITWLLNSPNESLAFILAEKGYDVWIANTRGTKYSLGHTSLSPNDPAYWEWTWDELMAYDVTASVKFVHDQTGQQKLHYVGHSLDIYWLGLHEFAPRGGAVAKLLEDICQKPGNNCSNLMSSFTVARKGTIAMYDYGNEDDNMNHYGQPTPPVYNMTKIPKDLPLFLSYGGKDLLSDVKDVKHLLGNLKDHDSDKLVVQNIKDYAHADFVFGIQANRDVYDPMMAFFRLHQR</sequence>
<evidence type="ECO:0000259" key="3">
    <source>
        <dbReference type="Pfam" id="PF00561"/>
    </source>
</evidence>
<reference evidence="4 5" key="1">
    <citation type="submission" date="2013-10" db="EMBL/GenBank/DDBJ databases">
        <authorList>
            <consortium name="International Citrus Genome Consortium"/>
            <person name="Jenkins J."/>
            <person name="Schmutz J."/>
            <person name="Prochnik S."/>
            <person name="Rokhsar D."/>
            <person name="Gmitter F."/>
            <person name="Ollitrault P."/>
            <person name="Machado M."/>
            <person name="Talon M."/>
            <person name="Wincker P."/>
            <person name="Jaillon O."/>
            <person name="Morgante M."/>
        </authorList>
    </citation>
    <scope>NUCLEOTIDE SEQUENCE</scope>
    <source>
        <strain evidence="5">cv. Clemenules</strain>
    </source>
</reference>
<dbReference type="EMBL" id="KI536312">
    <property type="protein sequence ID" value="ESR60908.1"/>
    <property type="molecule type" value="Genomic_DNA"/>
</dbReference>
<dbReference type="InParanoid" id="V4TKD0"/>
<dbReference type="InterPro" id="IPR029058">
    <property type="entry name" value="AB_hydrolase_fold"/>
</dbReference>
<evidence type="ECO:0000313" key="4">
    <source>
        <dbReference type="EMBL" id="ESR60908.1"/>
    </source>
</evidence>
<dbReference type="STRING" id="85681.V4TKD0"/>
<dbReference type="Proteomes" id="UP000030687">
    <property type="component" value="Unassembled WGS sequence"/>
</dbReference>
<evidence type="ECO:0000256" key="2">
    <source>
        <dbReference type="ARBA" id="ARBA00023098"/>
    </source>
</evidence>
<evidence type="ECO:0000256" key="1">
    <source>
        <dbReference type="ARBA" id="ARBA00022963"/>
    </source>
</evidence>
<evidence type="ECO:0000313" key="5">
    <source>
        <dbReference type="Proteomes" id="UP000030687"/>
    </source>
</evidence>
<dbReference type="SUPFAM" id="SSF53474">
    <property type="entry name" value="alpha/beta-Hydrolases"/>
    <property type="match status" value="2"/>
</dbReference>
<name>V4TKD0_CITCL</name>